<evidence type="ECO:0000313" key="1">
    <source>
        <dbReference type="EMBL" id="JAD86961.1"/>
    </source>
</evidence>
<dbReference type="EMBL" id="GBRH01210934">
    <property type="protein sequence ID" value="JAD86961.1"/>
    <property type="molecule type" value="Transcribed_RNA"/>
</dbReference>
<protein>
    <submittedName>
        <fullName evidence="1">Uncharacterized protein</fullName>
    </submittedName>
</protein>
<organism evidence="1">
    <name type="scientific">Arundo donax</name>
    <name type="common">Giant reed</name>
    <name type="synonym">Donax arundinaceus</name>
    <dbReference type="NCBI Taxonomy" id="35708"/>
    <lineage>
        <taxon>Eukaryota</taxon>
        <taxon>Viridiplantae</taxon>
        <taxon>Streptophyta</taxon>
        <taxon>Embryophyta</taxon>
        <taxon>Tracheophyta</taxon>
        <taxon>Spermatophyta</taxon>
        <taxon>Magnoliopsida</taxon>
        <taxon>Liliopsida</taxon>
        <taxon>Poales</taxon>
        <taxon>Poaceae</taxon>
        <taxon>PACMAD clade</taxon>
        <taxon>Arundinoideae</taxon>
        <taxon>Arundineae</taxon>
        <taxon>Arundo</taxon>
    </lineage>
</organism>
<dbReference type="AlphaFoldDB" id="A0A0A9DGK5"/>
<proteinExistence type="predicted"/>
<name>A0A0A9DGK5_ARUDO</name>
<sequence length="147" mass="15664">MVTVAPPSVPASATSQVHAVFSGVTMTWRTIGRPCTAERWTMSGAADHGRRSHDSGRDGVLAACGVVVGQRGRVRPQGQLGFALSWSMSNGGRGSAKVGCWAWGAKALHRLICAGNDDVCKCHSPRWRRCKCAMHTSSFVVSLLVKT</sequence>
<reference evidence="1" key="2">
    <citation type="journal article" date="2015" name="Data Brief">
        <title>Shoot transcriptome of the giant reed, Arundo donax.</title>
        <authorList>
            <person name="Barrero R.A."/>
            <person name="Guerrero F.D."/>
            <person name="Moolhuijzen P."/>
            <person name="Goolsby J.A."/>
            <person name="Tidwell J."/>
            <person name="Bellgard S.E."/>
            <person name="Bellgard M.I."/>
        </authorList>
    </citation>
    <scope>NUCLEOTIDE SEQUENCE</scope>
    <source>
        <tissue evidence="1">Shoot tissue taken approximately 20 cm above the soil surface</tissue>
    </source>
</reference>
<accession>A0A0A9DGK5</accession>
<reference evidence="1" key="1">
    <citation type="submission" date="2014-09" db="EMBL/GenBank/DDBJ databases">
        <authorList>
            <person name="Magalhaes I.L.F."/>
            <person name="Oliveira U."/>
            <person name="Santos F.R."/>
            <person name="Vidigal T.H.D.A."/>
            <person name="Brescovit A.D."/>
            <person name="Santos A.J."/>
        </authorList>
    </citation>
    <scope>NUCLEOTIDE SEQUENCE</scope>
    <source>
        <tissue evidence="1">Shoot tissue taken approximately 20 cm above the soil surface</tissue>
    </source>
</reference>